<dbReference type="GO" id="GO:0006355">
    <property type="term" value="P:regulation of DNA-templated transcription"/>
    <property type="evidence" value="ECO:0007669"/>
    <property type="project" value="InterPro"/>
</dbReference>
<dbReference type="FunFam" id="3.40.50.300:FF:003800">
    <property type="entry name" value="Guanine nucleotide-binding protein G(k) subunit alpha"/>
    <property type="match status" value="1"/>
</dbReference>
<dbReference type="InterPro" id="IPR013088">
    <property type="entry name" value="Znf_NHR/GATA"/>
</dbReference>
<feature type="binding site" evidence="9">
    <location>
        <position position="347"/>
    </location>
    <ligand>
        <name>GTP</name>
        <dbReference type="ChEBI" id="CHEBI:37565"/>
    </ligand>
</feature>
<evidence type="ECO:0000256" key="3">
    <source>
        <dbReference type="ARBA" id="ARBA00022741"/>
    </source>
</evidence>
<dbReference type="GO" id="GO:0001664">
    <property type="term" value="F:G protein-coupled receptor binding"/>
    <property type="evidence" value="ECO:0007669"/>
    <property type="project" value="TreeGrafter"/>
</dbReference>
<evidence type="ECO:0000313" key="14">
    <source>
        <dbReference type="Proteomes" id="UP001211907"/>
    </source>
</evidence>
<dbReference type="CDD" id="cd00066">
    <property type="entry name" value="G-alpha"/>
    <property type="match status" value="1"/>
</dbReference>
<comment type="caution">
    <text evidence="13">The sequence shown here is derived from an EMBL/GenBank/DDBJ whole genome shotgun (WGS) entry which is preliminary data.</text>
</comment>
<dbReference type="GO" id="GO:0005834">
    <property type="term" value="C:heterotrimeric G-protein complex"/>
    <property type="evidence" value="ECO:0007669"/>
    <property type="project" value="TreeGrafter"/>
</dbReference>
<dbReference type="GO" id="GO:0005525">
    <property type="term" value="F:GTP binding"/>
    <property type="evidence" value="ECO:0007669"/>
    <property type="project" value="UniProtKB-KW"/>
</dbReference>
<dbReference type="InterPro" id="IPR000679">
    <property type="entry name" value="Znf_GATA"/>
</dbReference>
<dbReference type="GO" id="GO:0006338">
    <property type="term" value="P:chromatin remodeling"/>
    <property type="evidence" value="ECO:0007669"/>
    <property type="project" value="InterPro"/>
</dbReference>
<name>A0AAD5XCT5_9FUNG</name>
<dbReference type="Gene3D" id="1.10.400.10">
    <property type="entry name" value="GI Alpha 1, domain 2-like"/>
    <property type="match status" value="1"/>
</dbReference>
<evidence type="ECO:0000256" key="6">
    <source>
        <dbReference type="ARBA" id="ARBA00023139"/>
    </source>
</evidence>
<evidence type="ECO:0000256" key="8">
    <source>
        <dbReference type="ARBA" id="ARBA00023288"/>
    </source>
</evidence>
<feature type="region of interest" description="Disordered" evidence="11">
    <location>
        <begin position="764"/>
        <end position="797"/>
    </location>
</feature>
<feature type="binding site" evidence="9">
    <location>
        <begin position="195"/>
        <end position="201"/>
    </location>
    <ligand>
        <name>GTP</name>
        <dbReference type="ChEBI" id="CHEBI:37565"/>
    </ligand>
</feature>
<feature type="binding site" evidence="10">
    <location>
        <position position="201"/>
    </location>
    <ligand>
        <name>Mg(2+)</name>
        <dbReference type="ChEBI" id="CHEBI:18420"/>
    </ligand>
</feature>
<evidence type="ECO:0000256" key="2">
    <source>
        <dbReference type="ARBA" id="ARBA00022723"/>
    </source>
</evidence>
<dbReference type="AlphaFoldDB" id="A0AAD5XCT5"/>
<evidence type="ECO:0000256" key="4">
    <source>
        <dbReference type="ARBA" id="ARBA00022842"/>
    </source>
</evidence>
<dbReference type="SUPFAM" id="SSF52540">
    <property type="entry name" value="P-loop containing nucleoside triphosphate hydrolases"/>
    <property type="match status" value="1"/>
</dbReference>
<dbReference type="GO" id="GO:0003924">
    <property type="term" value="F:GTPase activity"/>
    <property type="evidence" value="ECO:0007669"/>
    <property type="project" value="InterPro"/>
</dbReference>
<evidence type="ECO:0000256" key="1">
    <source>
        <dbReference type="ARBA" id="ARBA00022707"/>
    </source>
</evidence>
<proteinExistence type="predicted"/>
<dbReference type="GO" id="GO:0005737">
    <property type="term" value="C:cytoplasm"/>
    <property type="evidence" value="ECO:0007669"/>
    <property type="project" value="TreeGrafter"/>
</dbReference>
<dbReference type="PANTHER" id="PTHR10218:SF302">
    <property type="entry name" value="GUANINE NUCLEOTIDE-BINDING PROTEIN ALPHA-5 SUBUNIT"/>
    <property type="match status" value="1"/>
</dbReference>
<keyword evidence="4 10" id="KW-0460">Magnesium</keyword>
<dbReference type="GO" id="GO:0043565">
    <property type="term" value="F:sequence-specific DNA binding"/>
    <property type="evidence" value="ECO:0007669"/>
    <property type="project" value="InterPro"/>
</dbReference>
<evidence type="ECO:0000256" key="11">
    <source>
        <dbReference type="SAM" id="MobiDB-lite"/>
    </source>
</evidence>
<keyword evidence="6" id="KW-0564">Palmitate</keyword>
<keyword evidence="8" id="KW-0449">Lipoprotein</keyword>
<dbReference type="SUPFAM" id="SSF47895">
    <property type="entry name" value="Transducin (alpha subunit), insertion domain"/>
    <property type="match status" value="1"/>
</dbReference>
<keyword evidence="2 10" id="KW-0479">Metal-binding</keyword>
<feature type="binding site" evidence="9">
    <location>
        <begin position="221"/>
        <end position="225"/>
    </location>
    <ligand>
        <name>GTP</name>
        <dbReference type="ChEBI" id="CHEBI:37565"/>
    </ligand>
</feature>
<evidence type="ECO:0000256" key="9">
    <source>
        <dbReference type="PIRSR" id="PIRSR601019-1"/>
    </source>
</evidence>
<evidence type="ECO:0000256" key="10">
    <source>
        <dbReference type="PIRSR" id="PIRSR601019-2"/>
    </source>
</evidence>
<accession>A0AAD5XCT5</accession>
<dbReference type="PANTHER" id="PTHR10218">
    <property type="entry name" value="GTP-BINDING PROTEIN ALPHA SUBUNIT"/>
    <property type="match status" value="1"/>
</dbReference>
<dbReference type="InterPro" id="IPR011025">
    <property type="entry name" value="GproteinA_insert"/>
</dbReference>
<dbReference type="InterPro" id="IPR001019">
    <property type="entry name" value="Gprotein_alpha_su"/>
</dbReference>
<dbReference type="InterPro" id="IPR027417">
    <property type="entry name" value="P-loop_NTPase"/>
</dbReference>
<gene>
    <name evidence="13" type="ORF">HK100_004718</name>
</gene>
<evidence type="ECO:0000313" key="13">
    <source>
        <dbReference type="EMBL" id="KAJ3100390.1"/>
    </source>
</evidence>
<keyword evidence="7" id="KW-0807">Transducer</keyword>
<dbReference type="EMBL" id="JADGJH010002285">
    <property type="protein sequence ID" value="KAJ3100390.1"/>
    <property type="molecule type" value="Genomic_DNA"/>
</dbReference>
<dbReference type="Pfam" id="PF00503">
    <property type="entry name" value="G-alpha"/>
    <property type="match status" value="1"/>
</dbReference>
<evidence type="ECO:0000256" key="7">
    <source>
        <dbReference type="ARBA" id="ARBA00023224"/>
    </source>
</evidence>
<keyword evidence="1" id="KW-0519">Myristate</keyword>
<protein>
    <recommendedName>
        <fullName evidence="12">GATA-type domain-containing protein</fullName>
    </recommendedName>
</protein>
<feature type="binding site" evidence="9">
    <location>
        <begin position="290"/>
        <end position="293"/>
    </location>
    <ligand>
        <name>GTP</name>
        <dbReference type="ChEBI" id="CHEBI:37565"/>
    </ligand>
</feature>
<dbReference type="GO" id="GO:0007188">
    <property type="term" value="P:adenylate cyclase-modulating G protein-coupled receptor signaling pathway"/>
    <property type="evidence" value="ECO:0007669"/>
    <property type="project" value="TreeGrafter"/>
</dbReference>
<dbReference type="Pfam" id="PF04855">
    <property type="entry name" value="SNF5"/>
    <property type="match status" value="1"/>
</dbReference>
<dbReference type="SMART" id="SM00401">
    <property type="entry name" value="ZnF_GATA"/>
    <property type="match status" value="1"/>
</dbReference>
<dbReference type="GO" id="GO:0008270">
    <property type="term" value="F:zinc ion binding"/>
    <property type="evidence" value="ECO:0007669"/>
    <property type="project" value="InterPro"/>
</dbReference>
<evidence type="ECO:0000259" key="12">
    <source>
        <dbReference type="SMART" id="SM00401"/>
    </source>
</evidence>
<feature type="domain" description="GATA-type" evidence="12">
    <location>
        <begin position="805"/>
        <end position="859"/>
    </location>
</feature>
<evidence type="ECO:0000256" key="5">
    <source>
        <dbReference type="ARBA" id="ARBA00023134"/>
    </source>
</evidence>
<keyword evidence="5 9" id="KW-0342">GTP-binding</keyword>
<sequence length="875" mass="98505">MKLIYNAGFTSDEIGMYRNLILINIVECAKNLADAMEKLKIPYGFNAVEYHDDDHPRRKSVPIGRVNTSATARRKSHLDTKDKANNIPLNDQEITQISIKESFSDLKQDEEEGKRLAKPYSKAEDVSRNLFCEIETTGAGQAGPAVEAAKIVKEFQVYNADLSNEKTLPKELVEAILTIWEDSGTSYFPTNEDILHIRTMTTAIYETKLKTPDGLALSIYDLGGQRSERKKWAQFFDNAQAIIFVCALSAYDQVCSEDISTNRIIEAMNVFSSICNHPLFKHIDLIVFMNKIDLFREKLEKTPISLYFPSYQGPNTFDNSAQYFIDRLIALNKYPEGKCIYPHLTWATDTSTMKKVLHSINDSLAKSNFQSLGDLAKKERERNALLFEAKTRPLVPQPVPLQPFQFCQLPRQPLVNFGIPANVNKQSKVEREAVPVAEISDDTGDGEKTSDRRSRTDVVPVPIKIDFDFDLHGFKIHDQFLWNLNETEITPEIYAQQLCGDFRLPHVAVTEIAKSIKEQIDEFYDHSFLRPPIPAQGVLPPLLPLPPIDSLSNREEPTNSMPPEETAYIDSHSNLRVVLKIDVNIGNITVIDNVEWDINCVRNSPELFAASMCTELGLPTEFKVAITVQLYEQIQMYQKSLFVLEHPFDDSEIADEDLWYNHFLPPVTEVLRSSDQIAESGPTIITGVQPPPVTVAPAIEEKSGAARRRRLFAARVRGRNSLPDREVSRLWMTPLPVWKNGVKKPPVPRPPPAQQIAAAAVVGKRRTRQDAQLEEEEAAWRENSSAATTDGGGSVESLGASKQKKLVEWKCANCVVGIREAGLVRDGPSGLRTLCDECGLFSAKNNGAMRQVKKEETESKKSIEKPWFRYPQAIE</sequence>
<organism evidence="13 14">
    <name type="scientific">Physocladia obscura</name>
    <dbReference type="NCBI Taxonomy" id="109957"/>
    <lineage>
        <taxon>Eukaryota</taxon>
        <taxon>Fungi</taxon>
        <taxon>Fungi incertae sedis</taxon>
        <taxon>Chytridiomycota</taxon>
        <taxon>Chytridiomycota incertae sedis</taxon>
        <taxon>Chytridiomycetes</taxon>
        <taxon>Chytridiales</taxon>
        <taxon>Chytriomycetaceae</taxon>
        <taxon>Physocladia</taxon>
    </lineage>
</organism>
<keyword evidence="3 9" id="KW-0547">Nucleotide-binding</keyword>
<dbReference type="GO" id="GO:0031683">
    <property type="term" value="F:G-protein beta/gamma-subunit complex binding"/>
    <property type="evidence" value="ECO:0007669"/>
    <property type="project" value="InterPro"/>
</dbReference>
<keyword evidence="14" id="KW-1185">Reference proteome</keyword>
<dbReference type="Proteomes" id="UP001211907">
    <property type="component" value="Unassembled WGS sequence"/>
</dbReference>
<dbReference type="Gene3D" id="3.40.50.300">
    <property type="entry name" value="P-loop containing nucleotide triphosphate hydrolases"/>
    <property type="match status" value="1"/>
</dbReference>
<dbReference type="Gene3D" id="3.30.50.10">
    <property type="entry name" value="Erythroid Transcription Factor GATA-1, subunit A"/>
    <property type="match status" value="1"/>
</dbReference>
<dbReference type="GO" id="GO:0000228">
    <property type="term" value="C:nuclear chromosome"/>
    <property type="evidence" value="ECO:0007669"/>
    <property type="project" value="InterPro"/>
</dbReference>
<dbReference type="PROSITE" id="PS51882">
    <property type="entry name" value="G_ALPHA"/>
    <property type="match status" value="1"/>
</dbReference>
<dbReference type="SMART" id="SM00275">
    <property type="entry name" value="G_alpha"/>
    <property type="match status" value="1"/>
</dbReference>
<reference evidence="13" key="1">
    <citation type="submission" date="2020-05" db="EMBL/GenBank/DDBJ databases">
        <title>Phylogenomic resolution of chytrid fungi.</title>
        <authorList>
            <person name="Stajich J.E."/>
            <person name="Amses K."/>
            <person name="Simmons R."/>
            <person name="Seto K."/>
            <person name="Myers J."/>
            <person name="Bonds A."/>
            <person name="Quandt C.A."/>
            <person name="Barry K."/>
            <person name="Liu P."/>
            <person name="Grigoriev I."/>
            <person name="Longcore J.E."/>
            <person name="James T.Y."/>
        </authorList>
    </citation>
    <scope>NUCLEOTIDE SEQUENCE</scope>
    <source>
        <strain evidence="13">JEL0513</strain>
    </source>
</reference>
<dbReference type="InterPro" id="IPR006939">
    <property type="entry name" value="SNF5"/>
</dbReference>